<accession>A0A1X6NS12</accession>
<comment type="subcellular location">
    <subcellularLocation>
        <location evidence="1">Cell membrane</location>
        <topology evidence="1">Multi-pass membrane protein</topology>
    </subcellularLocation>
</comment>
<dbReference type="PANTHER" id="PTHR11453:SF127">
    <property type="entry name" value="SOLUTE CARRIER FAMILY 4 MEMBER 11"/>
    <property type="match status" value="1"/>
</dbReference>
<keyword evidence="6 10" id="KW-1133">Transmembrane helix</keyword>
<dbReference type="InterPro" id="IPR016152">
    <property type="entry name" value="PTrfase/Anion_transptr"/>
</dbReference>
<evidence type="ECO:0000256" key="1">
    <source>
        <dbReference type="ARBA" id="ARBA00004651"/>
    </source>
</evidence>
<protein>
    <recommendedName>
        <fullName evidence="11">Bicarbonate transporter-like transmembrane domain-containing protein</fullName>
    </recommendedName>
</protein>
<dbReference type="Pfam" id="PF00955">
    <property type="entry name" value="HCO3_cotransp"/>
    <property type="match status" value="2"/>
</dbReference>
<keyword evidence="13" id="KW-1185">Reference proteome</keyword>
<feature type="transmembrane region" description="Helical" evidence="10">
    <location>
        <begin position="618"/>
        <end position="639"/>
    </location>
</feature>
<evidence type="ECO:0000256" key="10">
    <source>
        <dbReference type="SAM" id="Phobius"/>
    </source>
</evidence>
<proteinExistence type="inferred from homology"/>
<feature type="transmembrane region" description="Helical" evidence="10">
    <location>
        <begin position="713"/>
        <end position="735"/>
    </location>
</feature>
<feature type="domain" description="Bicarbonate transporter-like transmembrane" evidence="11">
    <location>
        <begin position="583"/>
        <end position="911"/>
    </location>
</feature>
<keyword evidence="8 10" id="KW-0472">Membrane</keyword>
<dbReference type="OrthoDB" id="1735926at2759"/>
<evidence type="ECO:0000256" key="3">
    <source>
        <dbReference type="ARBA" id="ARBA00022448"/>
    </source>
</evidence>
<keyword evidence="4" id="KW-1003">Cell membrane</keyword>
<organism evidence="12 13">
    <name type="scientific">Porphyra umbilicalis</name>
    <name type="common">Purple laver</name>
    <name type="synonym">Red alga</name>
    <dbReference type="NCBI Taxonomy" id="2786"/>
    <lineage>
        <taxon>Eukaryota</taxon>
        <taxon>Rhodophyta</taxon>
        <taxon>Bangiophyceae</taxon>
        <taxon>Bangiales</taxon>
        <taxon>Bangiaceae</taxon>
        <taxon>Porphyra</taxon>
    </lineage>
</organism>
<reference evidence="12 13" key="1">
    <citation type="submission" date="2017-03" db="EMBL/GenBank/DDBJ databases">
        <title>WGS assembly of Porphyra umbilicalis.</title>
        <authorList>
            <person name="Brawley S.H."/>
            <person name="Blouin N.A."/>
            <person name="Ficko-Blean E."/>
            <person name="Wheeler G.L."/>
            <person name="Lohr M."/>
            <person name="Goodson H.V."/>
            <person name="Jenkins J.W."/>
            <person name="Blaby-Haas C.E."/>
            <person name="Helliwell K.E."/>
            <person name="Chan C."/>
            <person name="Marriage T."/>
            <person name="Bhattacharya D."/>
            <person name="Klein A.S."/>
            <person name="Badis Y."/>
            <person name="Brodie J."/>
            <person name="Cao Y."/>
            <person name="Collen J."/>
            <person name="Dittami S.M."/>
            <person name="Gachon C.M."/>
            <person name="Green B.R."/>
            <person name="Karpowicz S."/>
            <person name="Kim J.W."/>
            <person name="Kudahl U."/>
            <person name="Lin S."/>
            <person name="Michel G."/>
            <person name="Mittag M."/>
            <person name="Olson B.J."/>
            <person name="Pangilinan J."/>
            <person name="Peng Y."/>
            <person name="Qiu H."/>
            <person name="Shu S."/>
            <person name="Singer J.T."/>
            <person name="Smith A.G."/>
            <person name="Sprecher B.N."/>
            <person name="Wagner V."/>
            <person name="Wang W."/>
            <person name="Wang Z.-Y."/>
            <person name="Yan J."/>
            <person name="Yarish C."/>
            <person name="Zoeuner-Riek S."/>
            <person name="Zhuang Y."/>
            <person name="Zou Y."/>
            <person name="Lindquist E.A."/>
            <person name="Grimwood J."/>
            <person name="Barry K."/>
            <person name="Rokhsar D.S."/>
            <person name="Schmutz J."/>
            <person name="Stiller J.W."/>
            <person name="Grossman A.R."/>
            <person name="Prochnik S.E."/>
        </authorList>
    </citation>
    <scope>NUCLEOTIDE SEQUENCE [LARGE SCALE GENOMIC DNA]</scope>
    <source>
        <strain evidence="12">4086291</strain>
    </source>
</reference>
<dbReference type="GO" id="GO:0005886">
    <property type="term" value="C:plasma membrane"/>
    <property type="evidence" value="ECO:0007669"/>
    <property type="project" value="UniProtKB-SubCell"/>
</dbReference>
<dbReference type="Gene3D" id="3.40.930.10">
    <property type="entry name" value="Mannitol-specific EII, Chain A"/>
    <property type="match status" value="1"/>
</dbReference>
<feature type="compositionally biased region" description="Low complexity" evidence="9">
    <location>
        <begin position="17"/>
        <end position="43"/>
    </location>
</feature>
<evidence type="ECO:0000313" key="12">
    <source>
        <dbReference type="EMBL" id="OSX71419.1"/>
    </source>
</evidence>
<keyword evidence="3" id="KW-0813">Transport</keyword>
<dbReference type="SUPFAM" id="SSF55804">
    <property type="entry name" value="Phoshotransferase/anion transport protein"/>
    <property type="match status" value="1"/>
</dbReference>
<dbReference type="GO" id="GO:0005452">
    <property type="term" value="F:solute:inorganic anion antiporter activity"/>
    <property type="evidence" value="ECO:0007669"/>
    <property type="project" value="InterPro"/>
</dbReference>
<feature type="transmembrane region" description="Helical" evidence="10">
    <location>
        <begin position="671"/>
        <end position="692"/>
    </location>
</feature>
<feature type="transmembrane region" description="Helical" evidence="10">
    <location>
        <begin position="475"/>
        <end position="503"/>
    </location>
</feature>
<evidence type="ECO:0000259" key="11">
    <source>
        <dbReference type="Pfam" id="PF00955"/>
    </source>
</evidence>
<dbReference type="GO" id="GO:0006820">
    <property type="term" value="P:monoatomic anion transport"/>
    <property type="evidence" value="ECO:0007669"/>
    <property type="project" value="InterPro"/>
</dbReference>
<evidence type="ECO:0000256" key="2">
    <source>
        <dbReference type="ARBA" id="ARBA00010993"/>
    </source>
</evidence>
<name>A0A1X6NS12_PORUM</name>
<feature type="transmembrane region" description="Helical" evidence="10">
    <location>
        <begin position="800"/>
        <end position="819"/>
    </location>
</feature>
<evidence type="ECO:0000256" key="6">
    <source>
        <dbReference type="ARBA" id="ARBA00022989"/>
    </source>
</evidence>
<dbReference type="Proteomes" id="UP000218209">
    <property type="component" value="Unassembled WGS sequence"/>
</dbReference>
<gene>
    <name evidence="12" type="ORF">BU14_0536s0006</name>
</gene>
<dbReference type="PANTHER" id="PTHR11453">
    <property type="entry name" value="ANION EXCHANGE PROTEIN"/>
    <property type="match status" value="1"/>
</dbReference>
<evidence type="ECO:0000256" key="7">
    <source>
        <dbReference type="ARBA" id="ARBA00023065"/>
    </source>
</evidence>
<keyword evidence="7" id="KW-0406">Ion transport</keyword>
<sequence length="918" mass="98789">MAAPDDGDSLPAVPPLAGATPRTPPLRAAAGPPASLASPASPAAVPLARLDSERRTALTREVARQVRRRGRRRLFQRALLVDVEPLVPKDIDAEVRGAKDLLRFADDPTSVVLLDVHETTSAGVVARLLAEMARRELLPADCVVEATDALLGYEPVLGLARPVAPGESAADAARSRPVLPVAGTTESSSTARHWKRNIQGPSFLVPLATVSGLSGRKVVAGVARLAHAANLGAVNDSLTRWVVVVVGPRAELKGTKTPLEVGRSFASLLCDDGFYAKAATVRTADDFLRAIHLYFTRELPSIVPAMEAGAAHGDGANGVGGGGGLSPLSLAAPLVGAAAVGGVATVATGAKAMYDVDSSAALSHSHGDTEASGKSSRRPGEDESLDESEVDYFKRSGRLGGGLLADVRRRYKPSVYLSDWTDGLRDSASLLKYLSTIVWLYFAILMPTIAFGSLNNKNTAVGDSPKGQIGVIETLISQAVCGFLFAALAGQPLVIIMTTGPLTVFINVLATWTRALDIPFLPFYAWTGLFTAAILVVLVVTDAFSLMRFCGYFTEEIFAALIAAIFIGEYLKPLIKLADKGPTDVFLLSFVLASCTYLIASTLLSFKRSYLLKPLIRMLLSEFGVPIAIVAMSAINVAFRSSVEVELLEVPDEIGIVTSTGRAWVVPLFDLPAQFIALAVVSAVLLAALFFLDQNISALLVNRPENRLFKGPGYHLDLLIVAVLVAGTSIFGLTWTHAALPHSPLHARALADTEEYEAHGRRHERVVRARETRLTGLIAHVLIGLSILFKDAIRQIPVSVLYGFFLYIGIATLEGNGLWDRVLLWFTQAEKYPPNHVVRRVPLRKIHLYTAIQVFLLVVLWFIKANFYLTDTVFNSGLLFPLIIVAFIPIRLQILPRLFTGDQLDAFSNEQPVDPDMM</sequence>
<evidence type="ECO:0000256" key="8">
    <source>
        <dbReference type="ARBA" id="ARBA00023136"/>
    </source>
</evidence>
<feature type="transmembrane region" description="Helical" evidence="10">
    <location>
        <begin position="433"/>
        <end position="454"/>
    </location>
</feature>
<dbReference type="Gene3D" id="1.10.287.570">
    <property type="entry name" value="Helical hairpin bin"/>
    <property type="match status" value="1"/>
</dbReference>
<feature type="transmembrane region" description="Helical" evidence="10">
    <location>
        <begin position="774"/>
        <end position="793"/>
    </location>
</feature>
<comment type="similarity">
    <text evidence="2">Belongs to the anion exchanger (TC 2.A.31) family.</text>
</comment>
<feature type="transmembrane region" description="Helical" evidence="10">
    <location>
        <begin position="846"/>
        <end position="863"/>
    </location>
</feature>
<dbReference type="InterPro" id="IPR003020">
    <property type="entry name" value="HCO3_transpt_euk"/>
</dbReference>
<dbReference type="GO" id="GO:0050801">
    <property type="term" value="P:monoatomic ion homeostasis"/>
    <property type="evidence" value="ECO:0007669"/>
    <property type="project" value="TreeGrafter"/>
</dbReference>
<feature type="transmembrane region" description="Helical" evidence="10">
    <location>
        <begin position="587"/>
        <end position="606"/>
    </location>
</feature>
<dbReference type="InterPro" id="IPR011531">
    <property type="entry name" value="HCO3_transpt-like_TM_dom"/>
</dbReference>
<feature type="transmembrane region" description="Helical" evidence="10">
    <location>
        <begin position="523"/>
        <end position="545"/>
    </location>
</feature>
<feature type="transmembrane region" description="Helical" evidence="10">
    <location>
        <begin position="557"/>
        <end position="575"/>
    </location>
</feature>
<evidence type="ECO:0000256" key="5">
    <source>
        <dbReference type="ARBA" id="ARBA00022692"/>
    </source>
</evidence>
<keyword evidence="5 10" id="KW-0812">Transmembrane</keyword>
<feature type="transmembrane region" description="Helical" evidence="10">
    <location>
        <begin position="875"/>
        <end position="894"/>
    </location>
</feature>
<evidence type="ECO:0000256" key="4">
    <source>
        <dbReference type="ARBA" id="ARBA00022475"/>
    </source>
</evidence>
<dbReference type="AlphaFoldDB" id="A0A1X6NS12"/>
<feature type="region of interest" description="Disordered" evidence="9">
    <location>
        <begin position="363"/>
        <end position="388"/>
    </location>
</feature>
<feature type="region of interest" description="Disordered" evidence="9">
    <location>
        <begin position="1"/>
        <end position="43"/>
    </location>
</feature>
<feature type="domain" description="Bicarbonate transporter-like transmembrane" evidence="11">
    <location>
        <begin position="399"/>
        <end position="580"/>
    </location>
</feature>
<evidence type="ECO:0000313" key="13">
    <source>
        <dbReference type="Proteomes" id="UP000218209"/>
    </source>
</evidence>
<dbReference type="EMBL" id="KV919136">
    <property type="protein sequence ID" value="OSX71419.1"/>
    <property type="molecule type" value="Genomic_DNA"/>
</dbReference>
<evidence type="ECO:0000256" key="9">
    <source>
        <dbReference type="SAM" id="MobiDB-lite"/>
    </source>
</evidence>
<dbReference type="PRINTS" id="PR01231">
    <property type="entry name" value="HCO3TRNSPORT"/>
</dbReference>